<reference evidence="5 6" key="1">
    <citation type="submission" date="2015-01" db="EMBL/GenBank/DDBJ databases">
        <title>The Genome Sequence of Cladophialophora immunda CBS83496.</title>
        <authorList>
            <consortium name="The Broad Institute Genomics Platform"/>
            <person name="Cuomo C."/>
            <person name="de Hoog S."/>
            <person name="Gorbushina A."/>
            <person name="Stielow B."/>
            <person name="Teixiera M."/>
            <person name="Abouelleil A."/>
            <person name="Chapman S.B."/>
            <person name="Priest M."/>
            <person name="Young S.K."/>
            <person name="Wortman J."/>
            <person name="Nusbaum C."/>
            <person name="Birren B."/>
        </authorList>
    </citation>
    <scope>NUCLEOTIDE SEQUENCE [LARGE SCALE GENOMIC DNA]</scope>
    <source>
        <strain evidence="5 6">CBS 83496</strain>
    </source>
</reference>
<dbReference type="EMBL" id="KN847042">
    <property type="protein sequence ID" value="KIW30295.1"/>
    <property type="molecule type" value="Genomic_DNA"/>
</dbReference>
<dbReference type="HOGENOM" id="CLU_079653_1_0_1"/>
<dbReference type="GO" id="GO:0048039">
    <property type="term" value="F:ubiquinone binding"/>
    <property type="evidence" value="ECO:0007669"/>
    <property type="project" value="InterPro"/>
</dbReference>
<dbReference type="STRING" id="569365.A0A0D2CJK3"/>
<dbReference type="PANTHER" id="PTHR12901:SF10">
    <property type="entry name" value="COENZYME Q-BINDING PROTEIN COQ10, MITOCHONDRIAL"/>
    <property type="match status" value="1"/>
</dbReference>
<dbReference type="OrthoDB" id="292693at2759"/>
<evidence type="ECO:0000313" key="6">
    <source>
        <dbReference type="Proteomes" id="UP000054466"/>
    </source>
</evidence>
<protein>
    <recommendedName>
        <fullName evidence="4">Coenzyme Q-binding protein COQ10 START domain-containing protein</fullName>
    </recommendedName>
</protein>
<proteinExistence type="inferred from homology"/>
<organism evidence="5 6">
    <name type="scientific">Cladophialophora immunda</name>
    <dbReference type="NCBI Taxonomy" id="569365"/>
    <lineage>
        <taxon>Eukaryota</taxon>
        <taxon>Fungi</taxon>
        <taxon>Dikarya</taxon>
        <taxon>Ascomycota</taxon>
        <taxon>Pezizomycotina</taxon>
        <taxon>Eurotiomycetes</taxon>
        <taxon>Chaetothyriomycetidae</taxon>
        <taxon>Chaetothyriales</taxon>
        <taxon>Herpotrichiellaceae</taxon>
        <taxon>Cladophialophora</taxon>
    </lineage>
</organism>
<evidence type="ECO:0000256" key="1">
    <source>
        <dbReference type="ARBA" id="ARBA00006885"/>
    </source>
</evidence>
<comment type="function">
    <text evidence="3">Required for the function of coenzyme Q in the respiratory chain. May serve as a chaperone or may be involved in the transport of Q6 from its site of synthesis to the catalytic sites of the respiratory complexes.</text>
</comment>
<dbReference type="Pfam" id="PF03364">
    <property type="entry name" value="Polyketide_cyc"/>
    <property type="match status" value="1"/>
</dbReference>
<evidence type="ECO:0000256" key="3">
    <source>
        <dbReference type="ARBA" id="ARBA00024947"/>
    </source>
</evidence>
<name>A0A0D2CJK3_9EURO</name>
<evidence type="ECO:0000256" key="2">
    <source>
        <dbReference type="ARBA" id="ARBA00011814"/>
    </source>
</evidence>
<evidence type="ECO:0000259" key="4">
    <source>
        <dbReference type="Pfam" id="PF03364"/>
    </source>
</evidence>
<gene>
    <name evidence="5" type="ORF">PV07_06051</name>
</gene>
<dbReference type="VEuPathDB" id="FungiDB:PV07_06051"/>
<dbReference type="AlphaFoldDB" id="A0A0D2CJK3"/>
<keyword evidence="6" id="KW-1185">Reference proteome</keyword>
<evidence type="ECO:0000313" key="5">
    <source>
        <dbReference type="EMBL" id="KIW30295.1"/>
    </source>
</evidence>
<dbReference type="SUPFAM" id="SSF55961">
    <property type="entry name" value="Bet v1-like"/>
    <property type="match status" value="1"/>
</dbReference>
<dbReference type="GO" id="GO:0005739">
    <property type="term" value="C:mitochondrion"/>
    <property type="evidence" value="ECO:0007669"/>
    <property type="project" value="TreeGrafter"/>
</dbReference>
<feature type="domain" description="Coenzyme Q-binding protein COQ10 START" evidence="4">
    <location>
        <begin position="59"/>
        <end position="195"/>
    </location>
</feature>
<sequence>MAARHTATVLLSSQARLRTTALISSNTQPIQQTRTLFDSLLSSTFGNCALRSMSHTKVLPYSAATVFKAVSDVAGYPTFLPFTISSNVTSRDAAGYPTRASLKVGYATLGIEEDWESIVRCDPARGIIEARSSEEHSDGLFEILSTKWLIAPSKAANDSTAVKLNVDVKFRNPLYDQMFAQVESKVASTMVSAFEKRVEELHQKQEMRPR</sequence>
<dbReference type="RefSeq" id="XP_016250511.1">
    <property type="nucleotide sequence ID" value="XM_016392992.1"/>
</dbReference>
<comment type="similarity">
    <text evidence="1">Belongs to the COQ10 family.</text>
</comment>
<dbReference type="InterPro" id="IPR023393">
    <property type="entry name" value="START-like_dom_sf"/>
</dbReference>
<dbReference type="Proteomes" id="UP000054466">
    <property type="component" value="Unassembled WGS sequence"/>
</dbReference>
<dbReference type="GeneID" id="27345245"/>
<comment type="subunit">
    <text evidence="2">Interacts with coenzyme Q.</text>
</comment>
<dbReference type="InterPro" id="IPR005031">
    <property type="entry name" value="COQ10_START"/>
</dbReference>
<accession>A0A0D2CJK3</accession>
<dbReference type="Gene3D" id="3.30.530.20">
    <property type="match status" value="1"/>
</dbReference>
<dbReference type="CDD" id="cd07813">
    <property type="entry name" value="COQ10p_like"/>
    <property type="match status" value="1"/>
</dbReference>
<dbReference type="GO" id="GO:0045333">
    <property type="term" value="P:cellular respiration"/>
    <property type="evidence" value="ECO:0007669"/>
    <property type="project" value="InterPro"/>
</dbReference>
<dbReference type="PANTHER" id="PTHR12901">
    <property type="entry name" value="SPERM PROTEIN HOMOLOG"/>
    <property type="match status" value="1"/>
</dbReference>
<dbReference type="InterPro" id="IPR044996">
    <property type="entry name" value="COQ10-like"/>
</dbReference>